<dbReference type="InterPro" id="IPR010390">
    <property type="entry name" value="ABC-2_transporter-like"/>
</dbReference>
<gene>
    <name evidence="2" type="ORF">SAMN05444401_1860</name>
</gene>
<keyword evidence="3" id="KW-1185">Reference proteome</keyword>
<dbReference type="PANTHER" id="PTHR36833">
    <property type="entry name" value="SLR0610 PROTEIN-RELATED"/>
    <property type="match status" value="1"/>
</dbReference>
<sequence>MLMEVKKSLKLMSYYFKFNISSAMEYRVSFLIQSIGMIINNSAFIFFWWILFNNVNTIGGYGFKDVMMLWALSSTSFGMCFVVFGNINQITRMILNGELDTYLLQPKDPLINIICSKTIVSAWGDTLYGIILFFFIKGINIKIFLLFLLFCITGAIMFSSVLITIHSLSFYTGNTEGLAQLVTEFLISFSIYPEGIFKGGIKYILYTIIPAGFMVYIPAKVFNDFNISRIFAVLAAALIWMCIAYMMFYKGLKKYESGNLILNKL</sequence>
<feature type="transmembrane region" description="Helical" evidence="1">
    <location>
        <begin position="30"/>
        <end position="55"/>
    </location>
</feature>
<feature type="transmembrane region" description="Helical" evidence="1">
    <location>
        <begin position="227"/>
        <end position="248"/>
    </location>
</feature>
<dbReference type="Pfam" id="PF06182">
    <property type="entry name" value="ABC2_membrane_6"/>
    <property type="match status" value="1"/>
</dbReference>
<dbReference type="RefSeq" id="WP_073005747.1">
    <property type="nucleotide sequence ID" value="NZ_FQZO01000002.1"/>
</dbReference>
<accession>A0A1M6FA84</accession>
<keyword evidence="1" id="KW-0812">Transmembrane</keyword>
<evidence type="ECO:0000313" key="3">
    <source>
        <dbReference type="Proteomes" id="UP000184080"/>
    </source>
</evidence>
<reference evidence="2 3" key="1">
    <citation type="submission" date="2016-11" db="EMBL/GenBank/DDBJ databases">
        <authorList>
            <person name="Jaros S."/>
            <person name="Januszkiewicz K."/>
            <person name="Wedrychowicz H."/>
        </authorList>
    </citation>
    <scope>NUCLEOTIDE SEQUENCE [LARGE SCALE GENOMIC DNA]</scope>
    <source>
        <strain evidence="2 3">DSM 21864</strain>
    </source>
</reference>
<dbReference type="PANTHER" id="PTHR36833:SF1">
    <property type="entry name" value="INTEGRAL MEMBRANE TRANSPORT PROTEIN"/>
    <property type="match status" value="1"/>
</dbReference>
<dbReference type="EMBL" id="FQZO01000002">
    <property type="protein sequence ID" value="SHI94529.1"/>
    <property type="molecule type" value="Genomic_DNA"/>
</dbReference>
<proteinExistence type="predicted"/>
<feature type="transmembrane region" description="Helical" evidence="1">
    <location>
        <begin position="203"/>
        <end position="221"/>
    </location>
</feature>
<keyword evidence="1" id="KW-0472">Membrane</keyword>
<dbReference type="OrthoDB" id="9788195at2"/>
<evidence type="ECO:0000256" key="1">
    <source>
        <dbReference type="SAM" id="Phobius"/>
    </source>
</evidence>
<dbReference type="Proteomes" id="UP000184080">
    <property type="component" value="Unassembled WGS sequence"/>
</dbReference>
<organism evidence="2 3">
    <name type="scientific">Clostridium amylolyticum</name>
    <dbReference type="NCBI Taxonomy" id="1121298"/>
    <lineage>
        <taxon>Bacteria</taxon>
        <taxon>Bacillati</taxon>
        <taxon>Bacillota</taxon>
        <taxon>Clostridia</taxon>
        <taxon>Eubacteriales</taxon>
        <taxon>Clostridiaceae</taxon>
        <taxon>Clostridium</taxon>
    </lineage>
</organism>
<dbReference type="STRING" id="1121298.SAMN05444401_1860"/>
<feature type="transmembrane region" description="Helical" evidence="1">
    <location>
        <begin position="143"/>
        <end position="165"/>
    </location>
</feature>
<keyword evidence="1" id="KW-1133">Transmembrane helix</keyword>
<protein>
    <submittedName>
        <fullName evidence="2">ABC-2 type transport system permease protein</fullName>
    </submittedName>
</protein>
<evidence type="ECO:0000313" key="2">
    <source>
        <dbReference type="EMBL" id="SHI94529.1"/>
    </source>
</evidence>
<name>A0A1M6FA84_9CLOT</name>
<dbReference type="AlphaFoldDB" id="A0A1M6FA84"/>
<feature type="transmembrane region" description="Helical" evidence="1">
    <location>
        <begin position="67"/>
        <end position="90"/>
    </location>
</feature>